<evidence type="ECO:0000256" key="5">
    <source>
        <dbReference type="ARBA" id="ARBA00022781"/>
    </source>
</evidence>
<sequence>MANPSTAHSTIAQDIEAQPLEGQDLANGSGLHGATSAGDGESHAAPTALGFNDTGWVGIAALVVLIGMVVWKVPAAIGAMLDKRIAEIRHQLDEATTLRKEAEALRDEYAARARGAEADAAKMRDNAHHEAAEIVARAKADTEALMERRARMAEDKIAAAERAAIAEVRARTAQAAATAAAALIAERHGVDADRALVDRAIAGVGRLN</sequence>
<dbReference type="GO" id="GO:0046933">
    <property type="term" value="F:proton-transporting ATP synthase activity, rotational mechanism"/>
    <property type="evidence" value="ECO:0007669"/>
    <property type="project" value="UniProtKB-UniRule"/>
</dbReference>
<dbReference type="CDD" id="cd06503">
    <property type="entry name" value="ATP-synt_Fo_b"/>
    <property type="match status" value="1"/>
</dbReference>
<dbReference type="GO" id="GO:0012505">
    <property type="term" value="C:endomembrane system"/>
    <property type="evidence" value="ECO:0007669"/>
    <property type="project" value="UniProtKB-SubCell"/>
</dbReference>
<evidence type="ECO:0000256" key="11">
    <source>
        <dbReference type="ARBA" id="ARBA00025614"/>
    </source>
</evidence>
<keyword evidence="6 13" id="KW-1133">Transmembrane helix</keyword>
<evidence type="ECO:0000256" key="15">
    <source>
        <dbReference type="SAM" id="Coils"/>
    </source>
</evidence>
<keyword evidence="9 13" id="KW-0066">ATP synthesis</keyword>
<dbReference type="PANTHER" id="PTHR33445">
    <property type="entry name" value="ATP SYNTHASE SUBUNIT B', CHLOROPLASTIC"/>
    <property type="match status" value="1"/>
</dbReference>
<comment type="caution">
    <text evidence="17">The sequence shown here is derived from an EMBL/GenBank/DDBJ whole genome shotgun (WGS) entry which is preliminary data.</text>
</comment>
<gene>
    <name evidence="13" type="primary">atpF</name>
    <name evidence="17" type="ORF">DI544_10345</name>
</gene>
<protein>
    <recommendedName>
        <fullName evidence="13">ATP synthase subunit b</fullName>
    </recommendedName>
    <alternativeName>
        <fullName evidence="13">ATP synthase F(0) sector subunit b</fullName>
    </alternativeName>
    <alternativeName>
        <fullName evidence="13">ATPase subunit I</fullName>
    </alternativeName>
    <alternativeName>
        <fullName evidence="13">F-type ATPase subunit b</fullName>
        <shortName evidence="13">F-ATPase subunit b</shortName>
    </alternativeName>
</protein>
<evidence type="ECO:0000256" key="8">
    <source>
        <dbReference type="ARBA" id="ARBA00023136"/>
    </source>
</evidence>
<feature type="coiled-coil region" evidence="15">
    <location>
        <begin position="85"/>
        <end position="163"/>
    </location>
</feature>
<dbReference type="InterPro" id="IPR002146">
    <property type="entry name" value="ATP_synth_b/b'su_bac/chlpt"/>
</dbReference>
<dbReference type="AlphaFoldDB" id="A0A2W5QPU2"/>
<evidence type="ECO:0000256" key="6">
    <source>
        <dbReference type="ARBA" id="ARBA00022989"/>
    </source>
</evidence>
<dbReference type="PANTHER" id="PTHR33445:SF1">
    <property type="entry name" value="ATP SYNTHASE SUBUNIT B"/>
    <property type="match status" value="1"/>
</dbReference>
<evidence type="ECO:0000313" key="18">
    <source>
        <dbReference type="Proteomes" id="UP000249229"/>
    </source>
</evidence>
<proteinExistence type="inferred from homology"/>
<evidence type="ECO:0000256" key="13">
    <source>
        <dbReference type="HAMAP-Rule" id="MF_01398"/>
    </source>
</evidence>
<dbReference type="InterPro" id="IPR050059">
    <property type="entry name" value="ATP_synthase_B_chain"/>
</dbReference>
<keyword evidence="7 13" id="KW-0406">Ion transport</keyword>
<dbReference type="GO" id="GO:0045259">
    <property type="term" value="C:proton-transporting ATP synthase complex"/>
    <property type="evidence" value="ECO:0007669"/>
    <property type="project" value="UniProtKB-KW"/>
</dbReference>
<evidence type="ECO:0000256" key="4">
    <source>
        <dbReference type="ARBA" id="ARBA00022692"/>
    </source>
</evidence>
<dbReference type="EMBL" id="QFQI01000007">
    <property type="protein sequence ID" value="PZQ59907.1"/>
    <property type="molecule type" value="Genomic_DNA"/>
</dbReference>
<comment type="subunit">
    <text evidence="13">F-type ATPases have 2 components, F(1) - the catalytic core - and F(0) - the membrane proton channel. F(1) has five subunits: alpha(3), beta(3), gamma(1), delta(1), epsilon(1). F(0) has three main subunits: a(1), b(2) and c(10-14). The alpha and beta chains form an alternating ring which encloses part of the gamma chain. F(1) is attached to F(0) by a central stalk formed by the gamma and epsilon chains, while a peripheral stalk is formed by the delta and b chains.</text>
</comment>
<keyword evidence="4 13" id="KW-0812">Transmembrane</keyword>
<organism evidence="17 18">
    <name type="scientific">Sphingomonas taxi</name>
    <dbReference type="NCBI Taxonomy" id="1549858"/>
    <lineage>
        <taxon>Bacteria</taxon>
        <taxon>Pseudomonadati</taxon>
        <taxon>Pseudomonadota</taxon>
        <taxon>Alphaproteobacteria</taxon>
        <taxon>Sphingomonadales</taxon>
        <taxon>Sphingomonadaceae</taxon>
        <taxon>Sphingomonas</taxon>
    </lineage>
</organism>
<dbReference type="GO" id="GO:0046961">
    <property type="term" value="F:proton-transporting ATPase activity, rotational mechanism"/>
    <property type="evidence" value="ECO:0007669"/>
    <property type="project" value="TreeGrafter"/>
</dbReference>
<evidence type="ECO:0000256" key="1">
    <source>
        <dbReference type="ARBA" id="ARBA00005513"/>
    </source>
</evidence>
<evidence type="ECO:0000256" key="14">
    <source>
        <dbReference type="RuleBase" id="RU003848"/>
    </source>
</evidence>
<keyword evidence="13" id="KW-1003">Cell membrane</keyword>
<dbReference type="Proteomes" id="UP000249229">
    <property type="component" value="Unassembled WGS sequence"/>
</dbReference>
<evidence type="ECO:0000256" key="3">
    <source>
        <dbReference type="ARBA" id="ARBA00022547"/>
    </source>
</evidence>
<keyword evidence="3 13" id="KW-0138">CF(0)</keyword>
<keyword evidence="15" id="KW-0175">Coiled coil</keyword>
<keyword evidence="5 13" id="KW-0375">Hydrogen ion transport</keyword>
<evidence type="ECO:0000256" key="16">
    <source>
        <dbReference type="SAM" id="MobiDB-lite"/>
    </source>
</evidence>
<evidence type="ECO:0000256" key="7">
    <source>
        <dbReference type="ARBA" id="ARBA00023065"/>
    </source>
</evidence>
<accession>A0A2W5QPU2</accession>
<evidence type="ECO:0000256" key="10">
    <source>
        <dbReference type="ARBA" id="ARBA00025198"/>
    </source>
</evidence>
<feature type="region of interest" description="Disordered" evidence="16">
    <location>
        <begin position="23"/>
        <end position="42"/>
    </location>
</feature>
<feature type="transmembrane region" description="Helical" evidence="13">
    <location>
        <begin position="56"/>
        <end position="81"/>
    </location>
</feature>
<evidence type="ECO:0000256" key="2">
    <source>
        <dbReference type="ARBA" id="ARBA00022448"/>
    </source>
</evidence>
<name>A0A2W5QPU2_9SPHN</name>
<comment type="function">
    <text evidence="10 13">F(1)F(0) ATP synthase produces ATP from ADP in the presence of a proton or sodium gradient. F-type ATPases consist of two structural domains, F(1) containing the extramembraneous catalytic core and F(0) containing the membrane proton channel, linked together by a central stalk and a peripheral stalk. During catalysis, ATP synthesis in the catalytic domain of F(1) is coupled via a rotary mechanism of the central stalk subunits to proton translocation.</text>
</comment>
<reference evidence="17 18" key="1">
    <citation type="submission" date="2017-08" db="EMBL/GenBank/DDBJ databases">
        <title>Infants hospitalized years apart are colonized by the same room-sourced microbial strains.</title>
        <authorList>
            <person name="Brooks B."/>
            <person name="Olm M.R."/>
            <person name="Firek B.A."/>
            <person name="Baker R."/>
            <person name="Thomas B.C."/>
            <person name="Morowitz M.J."/>
            <person name="Banfield J.F."/>
        </authorList>
    </citation>
    <scope>NUCLEOTIDE SEQUENCE [LARGE SCALE GENOMIC DNA]</scope>
    <source>
        <strain evidence="17">S2_005_001_R1_22</strain>
    </source>
</reference>
<dbReference type="HAMAP" id="MF_01398">
    <property type="entry name" value="ATP_synth_b_bprime"/>
    <property type="match status" value="1"/>
</dbReference>
<comment type="similarity">
    <text evidence="1 13 14">Belongs to the ATPase B chain family.</text>
</comment>
<keyword evidence="2 13" id="KW-0813">Transport</keyword>
<evidence type="ECO:0000256" key="12">
    <source>
        <dbReference type="ARBA" id="ARBA00037847"/>
    </source>
</evidence>
<evidence type="ECO:0000256" key="9">
    <source>
        <dbReference type="ARBA" id="ARBA00023310"/>
    </source>
</evidence>
<keyword evidence="8 13" id="KW-0472">Membrane</keyword>
<dbReference type="Pfam" id="PF00430">
    <property type="entry name" value="ATP-synt_B"/>
    <property type="match status" value="1"/>
</dbReference>
<comment type="function">
    <text evidence="11">Component of the F(0) channel, it forms part of the peripheral stalk, linking F(1) to F(0). The b'-subunit is a diverged and duplicated form of b found in plants and photosynthetic bacteria.</text>
</comment>
<dbReference type="GO" id="GO:0005886">
    <property type="term" value="C:plasma membrane"/>
    <property type="evidence" value="ECO:0007669"/>
    <property type="project" value="UniProtKB-SubCell"/>
</dbReference>
<comment type="subcellular location">
    <subcellularLocation>
        <location evidence="13">Cell membrane</location>
        <topology evidence="13">Single-pass membrane protein</topology>
    </subcellularLocation>
    <subcellularLocation>
        <location evidence="12">Endomembrane system</location>
        <topology evidence="12">Single-pass membrane protein</topology>
    </subcellularLocation>
</comment>
<evidence type="ECO:0000313" key="17">
    <source>
        <dbReference type="EMBL" id="PZQ59907.1"/>
    </source>
</evidence>